<evidence type="ECO:0000256" key="9">
    <source>
        <dbReference type="SAM" id="Phobius"/>
    </source>
</evidence>
<proteinExistence type="predicted"/>
<keyword evidence="9" id="KW-1133">Transmembrane helix</keyword>
<dbReference type="InterPro" id="IPR011712">
    <property type="entry name" value="Sig_transdc_His_kin_sub3_dim/P"/>
</dbReference>
<reference evidence="12" key="1">
    <citation type="journal article" date="2019" name="Int. J. Syst. Evol. Microbiol.">
        <title>The Global Catalogue of Microorganisms (GCM) 10K type strain sequencing project: providing services to taxonomists for standard genome sequencing and annotation.</title>
        <authorList>
            <consortium name="The Broad Institute Genomics Platform"/>
            <consortium name="The Broad Institute Genome Sequencing Center for Infectious Disease"/>
            <person name="Wu L."/>
            <person name="Ma J."/>
        </authorList>
    </citation>
    <scope>NUCLEOTIDE SEQUENCE [LARGE SCALE GENOMIC DNA]</scope>
    <source>
        <strain evidence="12">JCM 32206</strain>
    </source>
</reference>
<keyword evidence="6 11" id="KW-0418">Kinase</keyword>
<dbReference type="SUPFAM" id="SSF55874">
    <property type="entry name" value="ATPase domain of HSP90 chaperone/DNA topoisomerase II/histidine kinase"/>
    <property type="match status" value="1"/>
</dbReference>
<dbReference type="PANTHER" id="PTHR24421">
    <property type="entry name" value="NITRATE/NITRITE SENSOR PROTEIN NARX-RELATED"/>
    <property type="match status" value="1"/>
</dbReference>
<evidence type="ECO:0000256" key="4">
    <source>
        <dbReference type="ARBA" id="ARBA00022679"/>
    </source>
</evidence>
<accession>A0ABP8PKS3</accession>
<feature type="domain" description="Signal transduction histidine kinase subgroup 3 dimerisation and phosphoacceptor" evidence="10">
    <location>
        <begin position="187"/>
        <end position="251"/>
    </location>
</feature>
<dbReference type="InterPro" id="IPR036890">
    <property type="entry name" value="HATPase_C_sf"/>
</dbReference>
<keyword evidence="7" id="KW-0067">ATP-binding</keyword>
<keyword evidence="9" id="KW-0472">Membrane</keyword>
<feature type="transmembrane region" description="Helical" evidence="9">
    <location>
        <begin position="103"/>
        <end position="127"/>
    </location>
</feature>
<keyword evidence="5" id="KW-0547">Nucleotide-binding</keyword>
<feature type="transmembrane region" description="Helical" evidence="9">
    <location>
        <begin position="73"/>
        <end position="91"/>
    </location>
</feature>
<evidence type="ECO:0000259" key="10">
    <source>
        <dbReference type="Pfam" id="PF07730"/>
    </source>
</evidence>
<feature type="transmembrane region" description="Helical" evidence="9">
    <location>
        <begin position="133"/>
        <end position="158"/>
    </location>
</feature>
<evidence type="ECO:0000256" key="5">
    <source>
        <dbReference type="ARBA" id="ARBA00022741"/>
    </source>
</evidence>
<evidence type="ECO:0000256" key="6">
    <source>
        <dbReference type="ARBA" id="ARBA00022777"/>
    </source>
</evidence>
<dbReference type="Pfam" id="PF07730">
    <property type="entry name" value="HisKA_3"/>
    <property type="match status" value="1"/>
</dbReference>
<evidence type="ECO:0000313" key="12">
    <source>
        <dbReference type="Proteomes" id="UP001501183"/>
    </source>
</evidence>
<evidence type="ECO:0000256" key="3">
    <source>
        <dbReference type="ARBA" id="ARBA00022553"/>
    </source>
</evidence>
<dbReference type="Gene3D" id="3.30.565.10">
    <property type="entry name" value="Histidine kinase-like ATPase, C-terminal domain"/>
    <property type="match status" value="1"/>
</dbReference>
<evidence type="ECO:0000256" key="1">
    <source>
        <dbReference type="ARBA" id="ARBA00000085"/>
    </source>
</evidence>
<sequence length="402" mass="42315">MPVTEFFRQRLAASGYDYPMVVPLFEHLATAAIAVVAVAQRDAFVPPGPALVLGVIAVVAPTVGDMVKPGTLVPRPILAAIVIAATTLLMLDPPATEFDVAPLLLMMMAGEVAATSGLTVSLATLAAATAVPIAFAISGRLGGAAAWYVLAVVLGWIIGRLMQIQLRLLHQEREARAVQAAQSAAAERQRIAREVHDVIAHSLSVTLLHLTAARRALEQDRDVDEAVDALTDAERLGRQAMADIRRTVGLLGTGPSDSHPEPGIGDVPELVDDFRRAGLPVRFEMRGDPSGVTAATGLGIYRVSQESLANVVKHAPGSGADVRVAIGADAVTVDVRNHLWAPATRTDRSTGSGLRGMRERVALLGGELRAGPEADGWRVHARMPMPGGSCPLGLVRRAPRPT</sequence>
<organism evidence="11 12">
    <name type="scientific">Rhodococcus olei</name>
    <dbReference type="NCBI Taxonomy" id="2161675"/>
    <lineage>
        <taxon>Bacteria</taxon>
        <taxon>Bacillati</taxon>
        <taxon>Actinomycetota</taxon>
        <taxon>Actinomycetes</taxon>
        <taxon>Mycobacteriales</taxon>
        <taxon>Nocardiaceae</taxon>
        <taxon>Rhodococcus</taxon>
    </lineage>
</organism>
<keyword evidence="3" id="KW-0597">Phosphoprotein</keyword>
<dbReference type="RefSeq" id="WP_345351879.1">
    <property type="nucleotide sequence ID" value="NZ_BAABFB010000075.1"/>
</dbReference>
<dbReference type="CDD" id="cd16917">
    <property type="entry name" value="HATPase_UhpB-NarQ-NarX-like"/>
    <property type="match status" value="1"/>
</dbReference>
<name>A0ABP8PKS3_9NOCA</name>
<keyword evidence="12" id="KW-1185">Reference proteome</keyword>
<dbReference type="EC" id="2.7.13.3" evidence="2"/>
<comment type="catalytic activity">
    <reaction evidence="1">
        <text>ATP + protein L-histidine = ADP + protein N-phospho-L-histidine.</text>
        <dbReference type="EC" id="2.7.13.3"/>
    </reaction>
</comment>
<evidence type="ECO:0000256" key="2">
    <source>
        <dbReference type="ARBA" id="ARBA00012438"/>
    </source>
</evidence>
<dbReference type="PANTHER" id="PTHR24421:SF10">
    <property type="entry name" value="NITRATE_NITRITE SENSOR PROTEIN NARQ"/>
    <property type="match status" value="1"/>
</dbReference>
<evidence type="ECO:0000313" key="11">
    <source>
        <dbReference type="EMBL" id="GAA4488863.1"/>
    </source>
</evidence>
<evidence type="ECO:0000256" key="8">
    <source>
        <dbReference type="ARBA" id="ARBA00023012"/>
    </source>
</evidence>
<keyword evidence="9" id="KW-0812">Transmembrane</keyword>
<dbReference type="GO" id="GO:0016301">
    <property type="term" value="F:kinase activity"/>
    <property type="evidence" value="ECO:0007669"/>
    <property type="project" value="UniProtKB-KW"/>
</dbReference>
<evidence type="ECO:0000256" key="7">
    <source>
        <dbReference type="ARBA" id="ARBA00022840"/>
    </source>
</evidence>
<dbReference type="Gene3D" id="1.20.5.1930">
    <property type="match status" value="1"/>
</dbReference>
<protein>
    <recommendedName>
        <fullName evidence="2">histidine kinase</fullName>
        <ecNumber evidence="2">2.7.13.3</ecNumber>
    </recommendedName>
</protein>
<feature type="transmembrane region" description="Helical" evidence="9">
    <location>
        <begin position="50"/>
        <end position="67"/>
    </location>
</feature>
<keyword evidence="4" id="KW-0808">Transferase</keyword>
<dbReference type="EMBL" id="BAABFB010000075">
    <property type="protein sequence ID" value="GAA4488863.1"/>
    <property type="molecule type" value="Genomic_DNA"/>
</dbReference>
<gene>
    <name evidence="11" type="ORF">GCM10023094_49450</name>
</gene>
<dbReference type="Proteomes" id="UP001501183">
    <property type="component" value="Unassembled WGS sequence"/>
</dbReference>
<keyword evidence="8" id="KW-0902">Two-component regulatory system</keyword>
<feature type="transmembrane region" description="Helical" evidence="9">
    <location>
        <begin position="20"/>
        <end position="38"/>
    </location>
</feature>
<comment type="caution">
    <text evidence="11">The sequence shown here is derived from an EMBL/GenBank/DDBJ whole genome shotgun (WGS) entry which is preliminary data.</text>
</comment>
<dbReference type="InterPro" id="IPR050482">
    <property type="entry name" value="Sensor_HK_TwoCompSys"/>
</dbReference>